<comment type="caution">
    <text evidence="1">The sequence shown here is derived from an EMBL/GenBank/DDBJ whole genome shotgun (WGS) entry which is preliminary data.</text>
</comment>
<sequence length="134" mass="14996">MVLARDSRKETPIHGVEACWEPSSKEVTSVTNCISLMTIDVVQKMVDTHSIIPEKWQCQMRAGICGKTYYSAAYGHEMTLLLCTGRTVLRHSWWCAGALVDNTQTCVETCQQLLQLYSAGPVEFFECVVTVDES</sequence>
<name>A0A2J7PTZ2_9NEOP</name>
<dbReference type="EMBL" id="NEVH01021216">
    <property type="protein sequence ID" value="PNF19805.1"/>
    <property type="molecule type" value="Genomic_DNA"/>
</dbReference>
<dbReference type="AlphaFoldDB" id="A0A2J7PTZ2"/>
<accession>A0A2J7PTZ2</accession>
<protein>
    <submittedName>
        <fullName evidence="1">Uncharacterized protein</fullName>
    </submittedName>
</protein>
<dbReference type="Proteomes" id="UP000235965">
    <property type="component" value="Unassembled WGS sequence"/>
</dbReference>
<reference evidence="1 2" key="1">
    <citation type="submission" date="2017-12" db="EMBL/GenBank/DDBJ databases">
        <title>Hemimetabolous genomes reveal molecular basis of termite eusociality.</title>
        <authorList>
            <person name="Harrison M.C."/>
            <person name="Jongepier E."/>
            <person name="Robertson H.M."/>
            <person name="Arning N."/>
            <person name="Bitard-Feildel T."/>
            <person name="Chao H."/>
            <person name="Childers C.P."/>
            <person name="Dinh H."/>
            <person name="Doddapaneni H."/>
            <person name="Dugan S."/>
            <person name="Gowin J."/>
            <person name="Greiner C."/>
            <person name="Han Y."/>
            <person name="Hu H."/>
            <person name="Hughes D.S.T."/>
            <person name="Huylmans A.-K."/>
            <person name="Kemena C."/>
            <person name="Kremer L.P.M."/>
            <person name="Lee S.L."/>
            <person name="Lopez-Ezquerra A."/>
            <person name="Mallet L."/>
            <person name="Monroy-Kuhn J.M."/>
            <person name="Moser A."/>
            <person name="Murali S.C."/>
            <person name="Muzny D.M."/>
            <person name="Otani S."/>
            <person name="Piulachs M.-D."/>
            <person name="Poelchau M."/>
            <person name="Qu J."/>
            <person name="Schaub F."/>
            <person name="Wada-Katsumata A."/>
            <person name="Worley K.C."/>
            <person name="Xie Q."/>
            <person name="Ylla G."/>
            <person name="Poulsen M."/>
            <person name="Gibbs R.A."/>
            <person name="Schal C."/>
            <person name="Richards S."/>
            <person name="Belles X."/>
            <person name="Korb J."/>
            <person name="Bornberg-Bauer E."/>
        </authorList>
    </citation>
    <scope>NUCLEOTIDE SEQUENCE [LARGE SCALE GENOMIC DNA]</scope>
    <source>
        <tissue evidence="1">Whole body</tissue>
    </source>
</reference>
<organism evidence="1 2">
    <name type="scientific">Cryptotermes secundus</name>
    <dbReference type="NCBI Taxonomy" id="105785"/>
    <lineage>
        <taxon>Eukaryota</taxon>
        <taxon>Metazoa</taxon>
        <taxon>Ecdysozoa</taxon>
        <taxon>Arthropoda</taxon>
        <taxon>Hexapoda</taxon>
        <taxon>Insecta</taxon>
        <taxon>Pterygota</taxon>
        <taxon>Neoptera</taxon>
        <taxon>Polyneoptera</taxon>
        <taxon>Dictyoptera</taxon>
        <taxon>Blattodea</taxon>
        <taxon>Blattoidea</taxon>
        <taxon>Termitoidae</taxon>
        <taxon>Kalotermitidae</taxon>
        <taxon>Cryptotermitinae</taxon>
        <taxon>Cryptotermes</taxon>
    </lineage>
</organism>
<gene>
    <name evidence="1" type="ORF">B7P43_G14306</name>
</gene>
<evidence type="ECO:0000313" key="2">
    <source>
        <dbReference type="Proteomes" id="UP000235965"/>
    </source>
</evidence>
<proteinExistence type="predicted"/>
<keyword evidence="2" id="KW-1185">Reference proteome</keyword>
<dbReference type="InParanoid" id="A0A2J7PTZ2"/>
<evidence type="ECO:0000313" key="1">
    <source>
        <dbReference type="EMBL" id="PNF19805.1"/>
    </source>
</evidence>